<comment type="caution">
    <text evidence="2">The sequence shown here is derived from an EMBL/GenBank/DDBJ whole genome shotgun (WGS) entry which is preliminary data.</text>
</comment>
<dbReference type="AlphaFoldDB" id="A0AAD5DMY4"/>
<proteinExistence type="predicted"/>
<feature type="chain" id="PRO_5041991249" description="Apple domain-containing protein" evidence="1">
    <location>
        <begin position="21"/>
        <end position="298"/>
    </location>
</feature>
<evidence type="ECO:0000256" key="1">
    <source>
        <dbReference type="SAM" id="SignalP"/>
    </source>
</evidence>
<name>A0AAD5DMY4_9CHLO</name>
<feature type="signal peptide" evidence="1">
    <location>
        <begin position="1"/>
        <end position="20"/>
    </location>
</feature>
<accession>A0AAD5DMY4</accession>
<dbReference type="Proteomes" id="UP001205105">
    <property type="component" value="Unassembled WGS sequence"/>
</dbReference>
<organism evidence="2 3">
    <name type="scientific">Chlorella ohadii</name>
    <dbReference type="NCBI Taxonomy" id="2649997"/>
    <lineage>
        <taxon>Eukaryota</taxon>
        <taxon>Viridiplantae</taxon>
        <taxon>Chlorophyta</taxon>
        <taxon>core chlorophytes</taxon>
        <taxon>Trebouxiophyceae</taxon>
        <taxon>Chlorellales</taxon>
        <taxon>Chlorellaceae</taxon>
        <taxon>Chlorella clade</taxon>
        <taxon>Chlorella</taxon>
    </lineage>
</organism>
<sequence>MNPLWTLYLALLVTTGSAKARWLSADTPATNGTHVAGGWTSGVTHENSTLYMSVALLEESTTADAEACHTSCVNAKVACLAWAWCPKTETAGCTVAYGIKEHPSDTFAAGSCRLTGDNSTDSFSLFLSKAGTPLLPLLLLLLLLYCRRSCDAELPKAHAFTDCLATLLQGPGVKFQGGVRLFDEAWVGDTGTNATQGTTDNSTLTVDPGSTAYSSVQECGRDGATAMAERDFPTILQNCEPTGDIVLQCGSQYDPTTFFVAFSATCASGNVTLQGWGTGEGIAPGPAGKFFSFAGPLV</sequence>
<dbReference type="EMBL" id="JADXDR010000089">
    <property type="protein sequence ID" value="KAI7839921.1"/>
    <property type="molecule type" value="Genomic_DNA"/>
</dbReference>
<evidence type="ECO:0000313" key="3">
    <source>
        <dbReference type="Proteomes" id="UP001205105"/>
    </source>
</evidence>
<evidence type="ECO:0000313" key="2">
    <source>
        <dbReference type="EMBL" id="KAI7839921.1"/>
    </source>
</evidence>
<protein>
    <recommendedName>
        <fullName evidence="4">Apple domain-containing protein</fullName>
    </recommendedName>
</protein>
<reference evidence="2" key="1">
    <citation type="submission" date="2020-11" db="EMBL/GenBank/DDBJ databases">
        <title>Chlorella ohadii genome sequencing and assembly.</title>
        <authorList>
            <person name="Murik O."/>
            <person name="Treves H."/>
            <person name="Kedem I."/>
            <person name="Shotland Y."/>
            <person name="Kaplan A."/>
        </authorList>
    </citation>
    <scope>NUCLEOTIDE SEQUENCE</scope>
    <source>
        <strain evidence="2">1</strain>
    </source>
</reference>
<gene>
    <name evidence="2" type="ORF">COHA_006315</name>
</gene>
<keyword evidence="1" id="KW-0732">Signal</keyword>
<evidence type="ECO:0008006" key="4">
    <source>
        <dbReference type="Google" id="ProtNLM"/>
    </source>
</evidence>
<keyword evidence="3" id="KW-1185">Reference proteome</keyword>